<evidence type="ECO:0000256" key="1">
    <source>
        <dbReference type="SAM" id="MobiDB-lite"/>
    </source>
</evidence>
<feature type="compositionally biased region" description="Basic and acidic residues" evidence="1">
    <location>
        <begin position="750"/>
        <end position="766"/>
    </location>
</feature>
<feature type="compositionally biased region" description="Polar residues" evidence="1">
    <location>
        <begin position="177"/>
        <end position="203"/>
    </location>
</feature>
<dbReference type="EMBL" id="CP118379">
    <property type="protein sequence ID" value="WFD44726.1"/>
    <property type="molecule type" value="Genomic_DNA"/>
</dbReference>
<feature type="compositionally biased region" description="Low complexity" evidence="1">
    <location>
        <begin position="107"/>
        <end position="119"/>
    </location>
</feature>
<feature type="compositionally biased region" description="Polar residues" evidence="1">
    <location>
        <begin position="136"/>
        <end position="168"/>
    </location>
</feature>
<feature type="region of interest" description="Disordered" evidence="1">
    <location>
        <begin position="413"/>
        <end position="540"/>
    </location>
</feature>
<feature type="domain" description="PH" evidence="2">
    <location>
        <begin position="1347"/>
        <end position="1532"/>
    </location>
</feature>
<feature type="compositionally biased region" description="Polar residues" evidence="1">
    <location>
        <begin position="451"/>
        <end position="466"/>
    </location>
</feature>
<organism evidence="3 4">
    <name type="scientific">Malassezia psittaci</name>
    <dbReference type="NCBI Taxonomy" id="1821823"/>
    <lineage>
        <taxon>Eukaryota</taxon>
        <taxon>Fungi</taxon>
        <taxon>Dikarya</taxon>
        <taxon>Basidiomycota</taxon>
        <taxon>Ustilaginomycotina</taxon>
        <taxon>Malasseziomycetes</taxon>
        <taxon>Malasseziales</taxon>
        <taxon>Malasseziaceae</taxon>
        <taxon>Malassezia</taxon>
    </lineage>
</organism>
<feature type="compositionally biased region" description="Polar residues" evidence="1">
    <location>
        <begin position="604"/>
        <end position="617"/>
    </location>
</feature>
<name>A0AAF0FEP8_9BASI</name>
<evidence type="ECO:0000313" key="4">
    <source>
        <dbReference type="Proteomes" id="UP001214628"/>
    </source>
</evidence>
<feature type="region of interest" description="Disordered" evidence="1">
    <location>
        <begin position="235"/>
        <end position="254"/>
    </location>
</feature>
<reference evidence="3" key="1">
    <citation type="submission" date="2023-02" db="EMBL/GenBank/DDBJ databases">
        <title>Mating type loci evolution in Malassezia.</title>
        <authorList>
            <person name="Coelho M.A."/>
        </authorList>
    </citation>
    <scope>NUCLEOTIDE SEQUENCE</scope>
    <source>
        <strain evidence="3">CBS 14136</strain>
    </source>
</reference>
<dbReference type="Proteomes" id="UP001214628">
    <property type="component" value="Chromosome 5"/>
</dbReference>
<keyword evidence="4" id="KW-1185">Reference proteome</keyword>
<feature type="compositionally biased region" description="Polar residues" evidence="1">
    <location>
        <begin position="426"/>
        <end position="438"/>
    </location>
</feature>
<accession>A0AAF0FEP8</accession>
<feature type="region of interest" description="Disordered" evidence="1">
    <location>
        <begin position="75"/>
        <end position="209"/>
    </location>
</feature>
<dbReference type="InterPro" id="IPR040345">
    <property type="entry name" value="Mug56/Spo71"/>
</dbReference>
<dbReference type="Pfam" id="PF23207">
    <property type="entry name" value="PH_SPO71"/>
    <property type="match status" value="1"/>
</dbReference>
<dbReference type="SMART" id="SM00233">
    <property type="entry name" value="PH"/>
    <property type="match status" value="1"/>
</dbReference>
<feature type="compositionally biased region" description="Basic and acidic residues" evidence="1">
    <location>
        <begin position="297"/>
        <end position="306"/>
    </location>
</feature>
<dbReference type="PANTHER" id="PTHR28076:SF1">
    <property type="entry name" value="PROSPORE MEMBRANE ADAPTER PROTEIN SPO71"/>
    <property type="match status" value="1"/>
</dbReference>
<evidence type="ECO:0000313" key="3">
    <source>
        <dbReference type="EMBL" id="WFD44726.1"/>
    </source>
</evidence>
<sequence length="1550" mass="174632">MDETSQEKDAFEACLSGAGLAHASHPHRRMIIGPLPSEVVSNATLIGVAREHKIDIGLDRNDMTLAQVYAPLPGSRRRRGLAGLSPKPWMPSSHAPTETFSPSLHQRSSSNRLSRSRSNTDASIPASPTVWRSGLSRMNTHSSVNWRQIQSKSRQPNQEAASVVSRQRNGPDPPAVHSNQPTSLAENGQKHGNTPKSTSNPYIQSEFGYAKPRKPSTFLDIRPSDPLRTVSYFSSHSVPPSASMHRDSDYPKLDPSIKEDIEARVSIMVGNARMIGDSFMIGDLFWTTLKNETLEPIQKDTHGTNRDEDEFVQSPRSVSHAERSHPRRNFSWTTYRQGQDFDENDHQSVHQLDESSNPANGADSSEVSEQKHTISDAAAHSGLPTKTPKPLGSPVALPVQGPLVDRLEHVDQPKDEHGHCIVDASSPPSLQLGDSVQDPNPPQEPPVAVHYNNQITQQTYDSQQEPQPGFLSRSADRPARNRSILRRSTTTQGVPNHAAEQGEDTIESTQNWDKTRDELQRSSARSMLRAPQPSHAMQELERSIEQSVRNLGKLHSNSDTARASDDEDLDIWENAKESREEHGMHATQMNAANRTVDPADSLRPSPSSAAIQSNTSWKEAEEEARDVSRDSDTSSLESILPDSNVAMLTPEQDERNQNGSMNGIQRAMQSFAAKNSMRPERRVRFSNLFRQESDSDFSSISTSEELPEQLAASGDPVPVGAGDRPPTEPSRVLARESEPALPVSPMHQQAKAEKSSRHTPLHKPELPVLKRDRMLVKIQHAPHQTVSESFNALEARRYELRTLTWAEYMVVLRPGRLELWSEASIRGRILGTTSVLKLRHVAILKKGQTSVSLYSEIDRLICLTFPRSIHKQAATTRSRLFRRHGSVIWVLRSRDMTTSTDWLWILYRELGGSIPSHLYVHIPAISVRIRLPVNDLPRLTELSRSLESYPDLNKGSSAGLLPVSHLPYTALTSTEIIMSVKDLVHVIPNWASLANRMRFKGIKPKLSWRSGMIHNWVDSDVTIHGQPRYWSVLVGRLLTMQPQQQPMLELLPSAHYPTHAQHPNGNRLEEPPGLEGVVWRLRAVSNAMSKEYFSTQESRVYIMRVSRAFPPDPHEGVPLDTEIESPAMTQQERLEQHCAAFHAREQARQQLQLRYCEGFLDLNEVVAMRSPGTGAIITTDLSRTATEMTAYVFPDAPEVVRAPEQNPQVYTLYDYDGSCTQLESLLSYPMQDEAMGVGDEVLQKAKDRYYVRALRRVDLLMANGRCFSFECASGFYAREWLIRLYQIAVYWRCRRKTDIWLLSSFNHSTSSHAGPYRGTSERLTDEQQAEGLRVLWNWCVMDGCQPSRCNGWLYWKTHNSHNFELRYFMVCGGALVMFKLAKSMRTATSRQNEGVLYRRLEPPILLRDAYVYTGRISDRVTKSAAVNAANTARRETYPGVGGEQSLPRLYSDGLTTYDDDDDCLFALRIRAGNDAFSARQNRFRLQTRRPLDTGEYIPGLADKTCFEILFRAKSVVDRDAWVRAIEVEIENLARTEPEREMLVRERGYVP</sequence>
<dbReference type="InterPro" id="IPR011993">
    <property type="entry name" value="PH-like_dom_sf"/>
</dbReference>
<protein>
    <recommendedName>
        <fullName evidence="2">PH domain-containing protein</fullName>
    </recommendedName>
</protein>
<proteinExistence type="predicted"/>
<dbReference type="GO" id="GO:1902657">
    <property type="term" value="P:protein localization to prospore membrane"/>
    <property type="evidence" value="ECO:0007669"/>
    <property type="project" value="InterPro"/>
</dbReference>
<dbReference type="Pfam" id="PF15404">
    <property type="entry name" value="PH_4"/>
    <property type="match status" value="1"/>
</dbReference>
<feature type="region of interest" description="Disordered" evidence="1">
    <location>
        <begin position="346"/>
        <end position="398"/>
    </location>
</feature>
<feature type="compositionally biased region" description="Polar residues" evidence="1">
    <location>
        <begin position="354"/>
        <end position="367"/>
    </location>
</feature>
<feature type="compositionally biased region" description="Polar residues" evidence="1">
    <location>
        <begin position="94"/>
        <end position="106"/>
    </location>
</feature>
<dbReference type="InterPro" id="IPR057379">
    <property type="entry name" value="PH_SPO71"/>
</dbReference>
<gene>
    <name evidence="3" type="ORF">MPSI1_003396</name>
</gene>
<dbReference type="InterPro" id="IPR039486">
    <property type="entry name" value="Mug56/Spo71_PH"/>
</dbReference>
<feature type="region of interest" description="Disordered" evidence="1">
    <location>
        <begin position="693"/>
        <end position="766"/>
    </location>
</feature>
<dbReference type="Gene3D" id="2.30.29.30">
    <property type="entry name" value="Pleckstrin-homology domain (PH domain)/Phosphotyrosine-binding domain (PTB)"/>
    <property type="match status" value="1"/>
</dbReference>
<feature type="region of interest" description="Disordered" evidence="1">
    <location>
        <begin position="595"/>
        <end position="647"/>
    </location>
</feature>
<evidence type="ECO:0000259" key="2">
    <source>
        <dbReference type="SMART" id="SM00233"/>
    </source>
</evidence>
<dbReference type="InterPro" id="IPR001849">
    <property type="entry name" value="PH_domain"/>
</dbReference>
<feature type="compositionally biased region" description="Basic and acidic residues" evidence="1">
    <location>
        <begin position="244"/>
        <end position="254"/>
    </location>
</feature>
<feature type="region of interest" description="Disordered" evidence="1">
    <location>
        <begin position="297"/>
        <end position="331"/>
    </location>
</feature>
<dbReference type="PANTHER" id="PTHR28076">
    <property type="entry name" value="SPORULATION-SPECIFIC PROTEIN 71"/>
    <property type="match status" value="1"/>
</dbReference>
<dbReference type="SUPFAM" id="SSF50729">
    <property type="entry name" value="PH domain-like"/>
    <property type="match status" value="1"/>
</dbReference>